<organism evidence="1 2">
    <name type="scientific">Streptomyces olivoverticillatus</name>
    <dbReference type="NCBI Taxonomy" id="66427"/>
    <lineage>
        <taxon>Bacteria</taxon>
        <taxon>Bacillati</taxon>
        <taxon>Actinomycetota</taxon>
        <taxon>Actinomycetes</taxon>
        <taxon>Kitasatosporales</taxon>
        <taxon>Streptomycetaceae</taxon>
        <taxon>Streptomyces</taxon>
    </lineage>
</organism>
<evidence type="ECO:0000313" key="1">
    <source>
        <dbReference type="EMBL" id="MBB4892695.1"/>
    </source>
</evidence>
<dbReference type="RefSeq" id="WP_184347937.1">
    <property type="nucleotide sequence ID" value="NZ_JACHJH010000002.1"/>
</dbReference>
<comment type="caution">
    <text evidence="1">The sequence shown here is derived from an EMBL/GenBank/DDBJ whole genome shotgun (WGS) entry which is preliminary data.</text>
</comment>
<dbReference type="EMBL" id="JACHJH010000002">
    <property type="protein sequence ID" value="MBB4892695.1"/>
    <property type="molecule type" value="Genomic_DNA"/>
</dbReference>
<dbReference type="Proteomes" id="UP000556084">
    <property type="component" value="Unassembled WGS sequence"/>
</dbReference>
<protein>
    <submittedName>
        <fullName evidence="1">Uncharacterized protein</fullName>
    </submittedName>
</protein>
<evidence type="ECO:0000313" key="2">
    <source>
        <dbReference type="Proteomes" id="UP000556084"/>
    </source>
</evidence>
<accession>A0A7W7LM04</accession>
<reference evidence="1 2" key="1">
    <citation type="submission" date="2020-08" db="EMBL/GenBank/DDBJ databases">
        <title>Genomic Encyclopedia of Type Strains, Phase III (KMG-III): the genomes of soil and plant-associated and newly described type strains.</title>
        <authorList>
            <person name="Whitman W."/>
        </authorList>
    </citation>
    <scope>NUCLEOTIDE SEQUENCE [LARGE SCALE GENOMIC DNA]</scope>
    <source>
        <strain evidence="1 2">CECT 3266</strain>
    </source>
</reference>
<proteinExistence type="predicted"/>
<gene>
    <name evidence="1" type="ORF">FHS39_001706</name>
</gene>
<name>A0A7W7LM04_9ACTN</name>
<keyword evidence="2" id="KW-1185">Reference proteome</keyword>
<dbReference type="AlphaFoldDB" id="A0A7W7LM04"/>
<sequence length="110" mass="11881">MASAPTTTDADLRTLAAQTAAALQSVCRDHGWALRFTPGQPMSGSAYVQFPPLRVDVVEQIITGLRRLMTYRCLECADIKRRRAKAIEAGCPQTAAAMAVAMGLHQRAAH</sequence>